<dbReference type="InterPro" id="IPR018982">
    <property type="entry name" value="RQC_domain"/>
</dbReference>
<comment type="catalytic activity">
    <reaction evidence="15">
        <text>Couples ATP hydrolysis with the unwinding of duplex DNA by translocating in the 3'-5' direction.</text>
        <dbReference type="EC" id="5.6.2.4"/>
    </reaction>
</comment>
<accession>A0ABR7C0R9</accession>
<evidence type="ECO:0000256" key="8">
    <source>
        <dbReference type="ARBA" id="ARBA00022806"/>
    </source>
</evidence>
<dbReference type="InterPro" id="IPR032284">
    <property type="entry name" value="RecQ_Zn-bd"/>
</dbReference>
<dbReference type="InterPro" id="IPR011545">
    <property type="entry name" value="DEAD/DEAH_box_helicase_dom"/>
</dbReference>
<dbReference type="SMART" id="SM00956">
    <property type="entry name" value="RQC"/>
    <property type="match status" value="1"/>
</dbReference>
<dbReference type="InterPro" id="IPR027417">
    <property type="entry name" value="P-loop_NTPase"/>
</dbReference>
<dbReference type="CDD" id="cd18794">
    <property type="entry name" value="SF2_C_RecQ"/>
    <property type="match status" value="1"/>
</dbReference>
<dbReference type="PANTHER" id="PTHR13710">
    <property type="entry name" value="DNA HELICASE RECQ FAMILY MEMBER"/>
    <property type="match status" value="1"/>
</dbReference>
<dbReference type="Proteomes" id="UP000600230">
    <property type="component" value="Unassembled WGS sequence"/>
</dbReference>
<feature type="domain" description="Helicase C-terminal" evidence="19">
    <location>
        <begin position="213"/>
        <end position="363"/>
    </location>
</feature>
<evidence type="ECO:0000256" key="2">
    <source>
        <dbReference type="ARBA" id="ARBA00001947"/>
    </source>
</evidence>
<dbReference type="PROSITE" id="PS51194">
    <property type="entry name" value="HELICASE_CTER"/>
    <property type="match status" value="1"/>
</dbReference>
<dbReference type="PROSITE" id="PS50967">
    <property type="entry name" value="HRDC"/>
    <property type="match status" value="1"/>
</dbReference>
<organism evidence="20 21">
    <name type="scientific">Bacteroides parvus</name>
    <dbReference type="NCBI Taxonomy" id="2763025"/>
    <lineage>
        <taxon>Bacteria</taxon>
        <taxon>Pseudomonadati</taxon>
        <taxon>Bacteroidota</taxon>
        <taxon>Bacteroidia</taxon>
        <taxon>Bacteroidales</taxon>
        <taxon>Bacteroidaceae</taxon>
        <taxon>Bacteroides</taxon>
    </lineage>
</organism>
<dbReference type="InterPro" id="IPR001650">
    <property type="entry name" value="Helicase_C-like"/>
</dbReference>
<keyword evidence="4" id="KW-0479">Metal-binding</keyword>
<dbReference type="InterPro" id="IPR002121">
    <property type="entry name" value="HRDC_dom"/>
</dbReference>
<dbReference type="InterPro" id="IPR044876">
    <property type="entry name" value="HRDC_dom_sf"/>
</dbReference>
<evidence type="ECO:0000256" key="10">
    <source>
        <dbReference type="ARBA" id="ARBA00022840"/>
    </source>
</evidence>
<dbReference type="InterPro" id="IPR014001">
    <property type="entry name" value="Helicase_ATP-bd"/>
</dbReference>
<protein>
    <recommendedName>
        <fullName evidence="16">DNA helicase RecQ</fullName>
        <ecNumber evidence="16">5.6.2.4</ecNumber>
    </recommendedName>
</protein>
<keyword evidence="12" id="KW-0233">DNA recombination</keyword>
<comment type="similarity">
    <text evidence="3">Belongs to the helicase family. RecQ subfamily.</text>
</comment>
<dbReference type="InterPro" id="IPR006293">
    <property type="entry name" value="DNA_helicase_ATP-dep_RecQ_bac"/>
</dbReference>
<feature type="domain" description="Helicase ATP-binding" evidence="18">
    <location>
        <begin position="22"/>
        <end position="189"/>
    </location>
</feature>
<gene>
    <name evidence="20" type="primary">recQ</name>
    <name evidence="20" type="ORF">H8S53_08125</name>
</gene>
<comment type="cofactor">
    <cofactor evidence="1">
        <name>Mg(2+)</name>
        <dbReference type="ChEBI" id="CHEBI:18420"/>
    </cofactor>
</comment>
<keyword evidence="10" id="KW-0067">ATP-binding</keyword>
<evidence type="ECO:0000256" key="7">
    <source>
        <dbReference type="ARBA" id="ARBA00022801"/>
    </source>
</evidence>
<evidence type="ECO:0000256" key="11">
    <source>
        <dbReference type="ARBA" id="ARBA00023125"/>
    </source>
</evidence>
<dbReference type="SUPFAM" id="SSF52540">
    <property type="entry name" value="P-loop containing nucleoside triphosphate hydrolases"/>
    <property type="match status" value="1"/>
</dbReference>
<proteinExistence type="inferred from homology"/>
<dbReference type="Pfam" id="PF00271">
    <property type="entry name" value="Helicase_C"/>
    <property type="match status" value="1"/>
</dbReference>
<evidence type="ECO:0000313" key="20">
    <source>
        <dbReference type="EMBL" id="MBC5591202.1"/>
    </source>
</evidence>
<dbReference type="GO" id="GO:0016787">
    <property type="term" value="F:hydrolase activity"/>
    <property type="evidence" value="ECO:0007669"/>
    <property type="project" value="UniProtKB-KW"/>
</dbReference>
<keyword evidence="21" id="KW-1185">Reference proteome</keyword>
<dbReference type="CDD" id="cd17920">
    <property type="entry name" value="DEXHc_RecQ"/>
    <property type="match status" value="1"/>
</dbReference>
<dbReference type="SMART" id="SM00490">
    <property type="entry name" value="HELICc"/>
    <property type="match status" value="1"/>
</dbReference>
<feature type="domain" description="HRDC" evidence="17">
    <location>
        <begin position="529"/>
        <end position="603"/>
    </location>
</feature>
<evidence type="ECO:0000256" key="6">
    <source>
        <dbReference type="ARBA" id="ARBA00022763"/>
    </source>
</evidence>
<evidence type="ECO:0000256" key="12">
    <source>
        <dbReference type="ARBA" id="ARBA00023172"/>
    </source>
</evidence>
<dbReference type="Pfam" id="PF00270">
    <property type="entry name" value="DEAD"/>
    <property type="match status" value="1"/>
</dbReference>
<dbReference type="SUPFAM" id="SSF47819">
    <property type="entry name" value="HRDC-like"/>
    <property type="match status" value="1"/>
</dbReference>
<dbReference type="NCBIfam" id="TIGR00614">
    <property type="entry name" value="recQ_fam"/>
    <property type="match status" value="1"/>
</dbReference>
<dbReference type="Pfam" id="PF16124">
    <property type="entry name" value="RecQ_Zn_bind"/>
    <property type="match status" value="1"/>
</dbReference>
<dbReference type="InterPro" id="IPR036388">
    <property type="entry name" value="WH-like_DNA-bd_sf"/>
</dbReference>
<evidence type="ECO:0000256" key="13">
    <source>
        <dbReference type="ARBA" id="ARBA00023204"/>
    </source>
</evidence>
<dbReference type="InterPro" id="IPR004589">
    <property type="entry name" value="DNA_helicase_ATP-dep_RecQ"/>
</dbReference>
<dbReference type="RefSeq" id="WP_186905660.1">
    <property type="nucleotide sequence ID" value="NZ_JACOOG010000001.1"/>
</dbReference>
<evidence type="ECO:0000259" key="19">
    <source>
        <dbReference type="PROSITE" id="PS51194"/>
    </source>
</evidence>
<dbReference type="InterPro" id="IPR010997">
    <property type="entry name" value="HRDC-like_sf"/>
</dbReference>
<evidence type="ECO:0000256" key="1">
    <source>
        <dbReference type="ARBA" id="ARBA00001946"/>
    </source>
</evidence>
<evidence type="ECO:0000259" key="17">
    <source>
        <dbReference type="PROSITE" id="PS50967"/>
    </source>
</evidence>
<dbReference type="NCBIfam" id="TIGR01389">
    <property type="entry name" value="recQ"/>
    <property type="match status" value="1"/>
</dbReference>
<dbReference type="InterPro" id="IPR036390">
    <property type="entry name" value="WH_DNA-bd_sf"/>
</dbReference>
<keyword evidence="7 20" id="KW-0378">Hydrolase</keyword>
<evidence type="ECO:0000259" key="18">
    <source>
        <dbReference type="PROSITE" id="PS51192"/>
    </source>
</evidence>
<evidence type="ECO:0000313" key="21">
    <source>
        <dbReference type="Proteomes" id="UP000600230"/>
    </source>
</evidence>
<evidence type="ECO:0000256" key="3">
    <source>
        <dbReference type="ARBA" id="ARBA00005446"/>
    </source>
</evidence>
<evidence type="ECO:0000256" key="9">
    <source>
        <dbReference type="ARBA" id="ARBA00022833"/>
    </source>
</evidence>
<keyword evidence="5" id="KW-0547">Nucleotide-binding</keyword>
<dbReference type="PROSITE" id="PS51192">
    <property type="entry name" value="HELICASE_ATP_BIND_1"/>
    <property type="match status" value="1"/>
</dbReference>
<dbReference type="GO" id="GO:0003678">
    <property type="term" value="F:DNA helicase activity"/>
    <property type="evidence" value="ECO:0007669"/>
    <property type="project" value="UniProtKB-EC"/>
</dbReference>
<dbReference type="Pfam" id="PF09382">
    <property type="entry name" value="RQC"/>
    <property type="match status" value="1"/>
</dbReference>
<evidence type="ECO:0000256" key="14">
    <source>
        <dbReference type="ARBA" id="ARBA00023235"/>
    </source>
</evidence>
<keyword evidence="13" id="KW-0234">DNA repair</keyword>
<dbReference type="EC" id="5.6.2.4" evidence="16"/>
<evidence type="ECO:0000256" key="4">
    <source>
        <dbReference type="ARBA" id="ARBA00022723"/>
    </source>
</evidence>
<dbReference type="PANTHER" id="PTHR13710:SF105">
    <property type="entry name" value="ATP-DEPENDENT DNA HELICASE Q1"/>
    <property type="match status" value="1"/>
</dbReference>
<dbReference type="SMART" id="SM00341">
    <property type="entry name" value="HRDC"/>
    <property type="match status" value="1"/>
</dbReference>
<keyword evidence="11" id="KW-0238">DNA-binding</keyword>
<comment type="cofactor">
    <cofactor evidence="2">
        <name>Zn(2+)</name>
        <dbReference type="ChEBI" id="CHEBI:29105"/>
    </cofactor>
</comment>
<sequence length="603" mass="68116">MLQTLKTYFGYDSFRPLQEDIIRHLMDRKDALVLMPTGGGKSICYQLPALLSEGTAVVVSPLISLMKDQVETLCANGIAAGALNSNNDETENASLRRACMEGKLKLLYISPEKLLTEANYLLRDMHISLFAIDEAHCISQWGHDFRPEYTQMGILHQQFPQVPIIALTATADKITREDIIKQLHLNQPRVFISSFDRPNLSLTVKRGYQQKEKSKAILDFIARHPGESGIIYCMSRSKTETVAQMLQKQGIKSAVYHAGLSPARRDEAQDDFINDRVQVVCATIAFGMGIDKSNVRWVIHYNLPKSIESFYQEIGRAGRDGMPSDTLLFYSLADLILLTKFATDSGQQSINLEKLQRMQQYAEADICRRRILLSYFGENTTCDCGNCDVCKNPPERFDGTIIVQKALSAIARSEQQIGTGILVDILRGNMSSEVTERGYHRLKTFGVGREVPARDWHDYLLQMLQLGYFEIAYNENNHLKITQSGTDILFGRARTLLVTIRREEAVQTTRGRKRKATVPTKELPLGLPNTESGELFEALRILRKRLADQEALPAYIVLSDKVLHLLSTSRPTTIEDFGNISGIGEYKKKKYGKEFVELIRKYS</sequence>
<dbReference type="SUPFAM" id="SSF46785">
    <property type="entry name" value="Winged helix' DNA-binding domain"/>
    <property type="match status" value="1"/>
</dbReference>
<evidence type="ECO:0000256" key="15">
    <source>
        <dbReference type="ARBA" id="ARBA00034617"/>
    </source>
</evidence>
<evidence type="ECO:0000256" key="5">
    <source>
        <dbReference type="ARBA" id="ARBA00022741"/>
    </source>
</evidence>
<dbReference type="SMART" id="SM00487">
    <property type="entry name" value="DEXDc"/>
    <property type="match status" value="1"/>
</dbReference>
<keyword evidence="6" id="KW-0227">DNA damage</keyword>
<dbReference type="Gene3D" id="1.10.10.10">
    <property type="entry name" value="Winged helix-like DNA-binding domain superfamily/Winged helix DNA-binding domain"/>
    <property type="match status" value="1"/>
</dbReference>
<keyword evidence="9" id="KW-0862">Zinc</keyword>
<keyword evidence="8 20" id="KW-0347">Helicase</keyword>
<comment type="caution">
    <text evidence="20">The sequence shown here is derived from an EMBL/GenBank/DDBJ whole genome shotgun (WGS) entry which is preliminary data.</text>
</comment>
<dbReference type="Pfam" id="PF00570">
    <property type="entry name" value="HRDC"/>
    <property type="match status" value="1"/>
</dbReference>
<dbReference type="EMBL" id="JACOOG010000001">
    <property type="protein sequence ID" value="MBC5591202.1"/>
    <property type="molecule type" value="Genomic_DNA"/>
</dbReference>
<keyword evidence="14" id="KW-0413">Isomerase</keyword>
<name>A0ABR7C0R9_9BACE</name>
<dbReference type="Gene3D" id="1.10.150.80">
    <property type="entry name" value="HRDC domain"/>
    <property type="match status" value="1"/>
</dbReference>
<dbReference type="Gene3D" id="3.40.50.300">
    <property type="entry name" value="P-loop containing nucleotide triphosphate hydrolases"/>
    <property type="match status" value="2"/>
</dbReference>
<reference evidence="20 21" key="1">
    <citation type="submission" date="2020-08" db="EMBL/GenBank/DDBJ databases">
        <title>Genome public.</title>
        <authorList>
            <person name="Liu C."/>
            <person name="Sun Q."/>
        </authorList>
    </citation>
    <scope>NUCLEOTIDE SEQUENCE [LARGE SCALE GENOMIC DNA]</scope>
    <source>
        <strain evidence="20 21">NSJ-21</strain>
    </source>
</reference>
<evidence type="ECO:0000256" key="16">
    <source>
        <dbReference type="NCBIfam" id="TIGR01389"/>
    </source>
</evidence>